<name>A0AAE6JHU9_9SPHI</name>
<comment type="cofactor">
    <cofactor evidence="1">
        <name>Mg(2+)</name>
        <dbReference type="ChEBI" id="CHEBI:18420"/>
    </cofactor>
</comment>
<evidence type="ECO:0000256" key="8">
    <source>
        <dbReference type="ARBA" id="ARBA00049336"/>
    </source>
</evidence>
<protein>
    <recommendedName>
        <fullName evidence="3">glucose-1-phosphate thymidylyltransferase</fullName>
        <ecNumber evidence="3">2.7.7.24</ecNumber>
    </recommendedName>
</protein>
<dbReference type="SUPFAM" id="SSF53448">
    <property type="entry name" value="Nucleotide-diphospho-sugar transferases"/>
    <property type="match status" value="1"/>
</dbReference>
<dbReference type="Gene3D" id="3.90.550.10">
    <property type="entry name" value="Spore Coat Polysaccharide Biosynthesis Protein SpsA, Chain A"/>
    <property type="match status" value="1"/>
</dbReference>
<dbReference type="InterPro" id="IPR005835">
    <property type="entry name" value="NTP_transferase_dom"/>
</dbReference>
<dbReference type="GO" id="GO:0008879">
    <property type="term" value="F:glucose-1-phosphate thymidylyltransferase activity"/>
    <property type="evidence" value="ECO:0007669"/>
    <property type="project" value="UniProtKB-EC"/>
</dbReference>
<keyword evidence="7" id="KW-0460">Magnesium</keyword>
<dbReference type="EMBL" id="CP071880">
    <property type="protein sequence ID" value="QTE51496.1"/>
    <property type="molecule type" value="Genomic_DNA"/>
</dbReference>
<dbReference type="Proteomes" id="UP000663940">
    <property type="component" value="Chromosome"/>
</dbReference>
<evidence type="ECO:0000256" key="5">
    <source>
        <dbReference type="ARBA" id="ARBA00022695"/>
    </source>
</evidence>
<keyword evidence="13" id="KW-1185">Reference proteome</keyword>
<dbReference type="RefSeq" id="WP_112657523.1">
    <property type="nucleotide sequence ID" value="NZ_CP043451.1"/>
</dbReference>
<accession>A0AAE6JHU9</accession>
<evidence type="ECO:0000256" key="6">
    <source>
        <dbReference type="ARBA" id="ARBA00022723"/>
    </source>
</evidence>
<dbReference type="Pfam" id="PF00483">
    <property type="entry name" value="NTP_transferase"/>
    <property type="match status" value="1"/>
</dbReference>
<dbReference type="EC" id="2.7.7.24" evidence="3"/>
<dbReference type="GO" id="GO:0046872">
    <property type="term" value="F:metal ion binding"/>
    <property type="evidence" value="ECO:0007669"/>
    <property type="project" value="UniProtKB-KW"/>
</dbReference>
<dbReference type="PANTHER" id="PTHR43532">
    <property type="entry name" value="GLUCOSE-1-PHOSPHATE THYMIDYLYLTRANSFERASE"/>
    <property type="match status" value="1"/>
</dbReference>
<keyword evidence="4 10" id="KW-0808">Transferase</keyword>
<dbReference type="InterPro" id="IPR029044">
    <property type="entry name" value="Nucleotide-diphossugar_trans"/>
</dbReference>
<keyword evidence="5" id="KW-0548">Nucleotidyltransferase</keyword>
<organism evidence="10 12">
    <name type="scientific">Mucilaginibacter rubeus</name>
    <dbReference type="NCBI Taxonomy" id="2027860"/>
    <lineage>
        <taxon>Bacteria</taxon>
        <taxon>Pseudomonadati</taxon>
        <taxon>Bacteroidota</taxon>
        <taxon>Sphingobacteriia</taxon>
        <taxon>Sphingobacteriales</taxon>
        <taxon>Sphingobacteriaceae</taxon>
        <taxon>Mucilaginibacter</taxon>
    </lineage>
</organism>
<comment type="catalytic activity">
    <reaction evidence="8">
        <text>dTTP + alpha-D-glucose 1-phosphate + H(+) = dTDP-alpha-D-glucose + diphosphate</text>
        <dbReference type="Rhea" id="RHEA:15225"/>
        <dbReference type="ChEBI" id="CHEBI:15378"/>
        <dbReference type="ChEBI" id="CHEBI:33019"/>
        <dbReference type="ChEBI" id="CHEBI:37568"/>
        <dbReference type="ChEBI" id="CHEBI:57477"/>
        <dbReference type="ChEBI" id="CHEBI:58601"/>
        <dbReference type="EC" id="2.7.7.24"/>
    </reaction>
</comment>
<evidence type="ECO:0000256" key="7">
    <source>
        <dbReference type="ARBA" id="ARBA00022842"/>
    </source>
</evidence>
<comment type="similarity">
    <text evidence="2">Belongs to the glucose-1-phosphate thymidylyltransferase family.</text>
</comment>
<evidence type="ECO:0000259" key="9">
    <source>
        <dbReference type="Pfam" id="PF00483"/>
    </source>
</evidence>
<evidence type="ECO:0000256" key="4">
    <source>
        <dbReference type="ARBA" id="ARBA00022679"/>
    </source>
</evidence>
<dbReference type="EMBL" id="CP043451">
    <property type="protein sequence ID" value="QEM05979.1"/>
    <property type="molecule type" value="Genomic_DNA"/>
</dbReference>
<dbReference type="Proteomes" id="UP000250557">
    <property type="component" value="Chromosome"/>
</dbReference>
<keyword evidence="6" id="KW-0479">Metal-binding</keyword>
<gene>
    <name evidence="10" type="ORF">DIU31_021615</name>
    <name evidence="11" type="ORF">J3L21_05855</name>
</gene>
<reference evidence="11 13" key="2">
    <citation type="submission" date="2021-03" db="EMBL/GenBank/DDBJ databases">
        <title>Mucilaginibacter strains isolated from gold and copper mining confer multi heavy-metal resistance.</title>
        <authorList>
            <person name="Li Y."/>
        </authorList>
    </citation>
    <scope>NUCLEOTIDE SEQUENCE [LARGE SCALE GENOMIC DNA]</scope>
    <source>
        <strain evidence="11 13">P2-4</strain>
    </source>
</reference>
<evidence type="ECO:0000313" key="10">
    <source>
        <dbReference type="EMBL" id="QEM05979.1"/>
    </source>
</evidence>
<evidence type="ECO:0000313" key="13">
    <source>
        <dbReference type="Proteomes" id="UP000663940"/>
    </source>
</evidence>
<evidence type="ECO:0000256" key="3">
    <source>
        <dbReference type="ARBA" id="ARBA00012461"/>
    </source>
</evidence>
<feature type="domain" description="Nucleotidyl transferase" evidence="9">
    <location>
        <begin position="10"/>
        <end position="241"/>
    </location>
</feature>
<evidence type="ECO:0000313" key="11">
    <source>
        <dbReference type="EMBL" id="QTE51496.1"/>
    </source>
</evidence>
<evidence type="ECO:0000313" key="12">
    <source>
        <dbReference type="Proteomes" id="UP000250557"/>
    </source>
</evidence>
<sequence length="244" mass="28118">MKKLYGLLPAAGHGMRMRPFRYPKELLPVYYESVNQDEYVRPKLLIEHSLNAFSLTGIQDIYVVVPEWKPEIMRYLEDGEQFYHHIAYLYNGKAAGLADALLSGYPWLKDKYTCFAMPDTLFSPANGFESLQQMMDEKNADLVLGVFPTNEPQHFAPVEFTSDQRVIGTEEKPASTAFNNTWGIALWSPAFWEFFKNENKDLEHGISVTQTFDKAAKSDLRVYCVYFEHGWYKDVGRIDNITIA</sequence>
<proteinExistence type="inferred from homology"/>
<evidence type="ECO:0000256" key="1">
    <source>
        <dbReference type="ARBA" id="ARBA00001946"/>
    </source>
</evidence>
<dbReference type="InterPro" id="IPR005907">
    <property type="entry name" value="G1P_thy_trans_s"/>
</dbReference>
<reference evidence="10 12" key="1">
    <citation type="submission" date="2019-08" db="EMBL/GenBank/DDBJ databases">
        <title>Comparative genome analysis confer to the adaptation heavy metal polluted environment.</title>
        <authorList>
            <person name="Li Y."/>
        </authorList>
    </citation>
    <scope>NUCLEOTIDE SEQUENCE [LARGE SCALE GENOMIC DNA]</scope>
    <source>
        <strain evidence="10 12">P2</strain>
    </source>
</reference>
<evidence type="ECO:0000256" key="2">
    <source>
        <dbReference type="ARBA" id="ARBA00010480"/>
    </source>
</evidence>
<dbReference type="AlphaFoldDB" id="A0AAE6JHU9"/>
<dbReference type="PANTHER" id="PTHR43532:SF1">
    <property type="entry name" value="GLUCOSE-1-PHOSPHATE THYMIDYLYLTRANSFERASE 1"/>
    <property type="match status" value="1"/>
</dbReference>